<dbReference type="Pfam" id="PF07535">
    <property type="entry name" value="zf-DBF"/>
    <property type="match status" value="1"/>
</dbReference>
<dbReference type="InterPro" id="IPR013939">
    <property type="entry name" value="Regulatory_Dfp1/Him1"/>
</dbReference>
<feature type="region of interest" description="Disordered" evidence="2">
    <location>
        <begin position="407"/>
        <end position="477"/>
    </location>
</feature>
<keyword evidence="5" id="KW-1185">Reference proteome</keyword>
<dbReference type="SUPFAM" id="SSF52113">
    <property type="entry name" value="BRCT domain"/>
    <property type="match status" value="1"/>
</dbReference>
<feature type="region of interest" description="Disordered" evidence="2">
    <location>
        <begin position="194"/>
        <end position="241"/>
    </location>
</feature>
<dbReference type="HOGENOM" id="CLU_017715_0_0_1"/>
<protein>
    <submittedName>
        <fullName evidence="4">Putative g1 s regulator protein</fullName>
    </submittedName>
</protein>
<dbReference type="InterPro" id="IPR036420">
    <property type="entry name" value="BRCT_dom_sf"/>
</dbReference>
<dbReference type="GO" id="GO:0003676">
    <property type="term" value="F:nucleic acid binding"/>
    <property type="evidence" value="ECO:0007669"/>
    <property type="project" value="InterPro"/>
</dbReference>
<gene>
    <name evidence="4" type="ORF">UCREL1_6642</name>
</gene>
<dbReference type="EMBL" id="KB706660">
    <property type="protein sequence ID" value="EMR66375.1"/>
    <property type="molecule type" value="Genomic_DNA"/>
</dbReference>
<keyword evidence="1" id="KW-0862">Zinc</keyword>
<dbReference type="eggNOG" id="KOG4139">
    <property type="taxonomic scope" value="Eukaryota"/>
</dbReference>
<feature type="compositionally biased region" description="Polar residues" evidence="2">
    <location>
        <begin position="1"/>
        <end position="18"/>
    </location>
</feature>
<dbReference type="GO" id="GO:0031431">
    <property type="term" value="C:Dbf4-dependent protein kinase complex"/>
    <property type="evidence" value="ECO:0007669"/>
    <property type="project" value="TreeGrafter"/>
</dbReference>
<feature type="region of interest" description="Disordered" evidence="2">
    <location>
        <begin position="1"/>
        <end position="129"/>
    </location>
</feature>
<name>M7TI02_EUTLA</name>
<feature type="region of interest" description="Disordered" evidence="2">
    <location>
        <begin position="546"/>
        <end position="568"/>
    </location>
</feature>
<feature type="compositionally biased region" description="Low complexity" evidence="2">
    <location>
        <begin position="108"/>
        <end position="117"/>
    </location>
</feature>
<dbReference type="InterPro" id="IPR055116">
    <property type="entry name" value="DBF4_BRCT"/>
</dbReference>
<dbReference type="PROSITE" id="PS51265">
    <property type="entry name" value="ZF_DBF4"/>
    <property type="match status" value="1"/>
</dbReference>
<organism evidence="4 5">
    <name type="scientific">Eutypa lata (strain UCR-EL1)</name>
    <name type="common">Grapevine dieback disease fungus</name>
    <name type="synonym">Eutypa armeniacae</name>
    <dbReference type="NCBI Taxonomy" id="1287681"/>
    <lineage>
        <taxon>Eukaryota</taxon>
        <taxon>Fungi</taxon>
        <taxon>Dikarya</taxon>
        <taxon>Ascomycota</taxon>
        <taxon>Pezizomycotina</taxon>
        <taxon>Sordariomycetes</taxon>
        <taxon>Xylariomycetidae</taxon>
        <taxon>Xylariales</taxon>
        <taxon>Diatrypaceae</taxon>
        <taxon>Eutypa</taxon>
    </lineage>
</organism>
<feature type="domain" description="DBF4-type" evidence="3">
    <location>
        <begin position="618"/>
        <end position="642"/>
    </location>
</feature>
<feature type="compositionally biased region" description="Basic and acidic residues" evidence="2">
    <location>
        <begin position="557"/>
        <end position="568"/>
    </location>
</feature>
<feature type="compositionally biased region" description="Polar residues" evidence="2">
    <location>
        <begin position="224"/>
        <end position="238"/>
    </location>
</feature>
<dbReference type="GO" id="GO:0008270">
    <property type="term" value="F:zinc ion binding"/>
    <property type="evidence" value="ECO:0007669"/>
    <property type="project" value="UniProtKB-KW"/>
</dbReference>
<dbReference type="GO" id="GO:1901987">
    <property type="term" value="P:regulation of cell cycle phase transition"/>
    <property type="evidence" value="ECO:0007669"/>
    <property type="project" value="TreeGrafter"/>
</dbReference>
<reference evidence="5" key="1">
    <citation type="journal article" date="2013" name="Genome Announc.">
        <title>Draft genome sequence of the grapevine dieback fungus Eutypa lata UCR-EL1.</title>
        <authorList>
            <person name="Blanco-Ulate B."/>
            <person name="Rolshausen P.E."/>
            <person name="Cantu D."/>
        </authorList>
    </citation>
    <scope>NUCLEOTIDE SEQUENCE [LARGE SCALE GENOMIC DNA]</scope>
    <source>
        <strain evidence="5">UCR-EL1</strain>
    </source>
</reference>
<keyword evidence="1" id="KW-0479">Metal-binding</keyword>
<dbReference type="PANTHER" id="PTHR15375:SF26">
    <property type="entry name" value="PROTEIN CHIFFON"/>
    <property type="match status" value="1"/>
</dbReference>
<evidence type="ECO:0000313" key="5">
    <source>
        <dbReference type="Proteomes" id="UP000012174"/>
    </source>
</evidence>
<feature type="region of interest" description="Disordered" evidence="2">
    <location>
        <begin position="587"/>
        <end position="620"/>
    </location>
</feature>
<dbReference type="PANTHER" id="PTHR15375">
    <property type="entry name" value="ACTIVATOR OF S-PHASE KINASE-RELATED"/>
    <property type="match status" value="1"/>
</dbReference>
<feature type="compositionally biased region" description="Polar residues" evidence="2">
    <location>
        <begin position="452"/>
        <end position="469"/>
    </location>
</feature>
<dbReference type="GO" id="GO:0043539">
    <property type="term" value="F:protein serine/threonine kinase activator activity"/>
    <property type="evidence" value="ECO:0007669"/>
    <property type="project" value="TreeGrafter"/>
</dbReference>
<dbReference type="AlphaFoldDB" id="M7TI02"/>
<dbReference type="InterPro" id="IPR006572">
    <property type="entry name" value="Znf_DBF"/>
</dbReference>
<dbReference type="OrthoDB" id="21380at2759"/>
<evidence type="ECO:0000259" key="3">
    <source>
        <dbReference type="PROSITE" id="PS51265"/>
    </source>
</evidence>
<dbReference type="GO" id="GO:0010571">
    <property type="term" value="P:positive regulation of nuclear cell cycle DNA replication"/>
    <property type="evidence" value="ECO:0007669"/>
    <property type="project" value="TreeGrafter"/>
</dbReference>
<proteinExistence type="predicted"/>
<evidence type="ECO:0000313" key="4">
    <source>
        <dbReference type="EMBL" id="EMR66375.1"/>
    </source>
</evidence>
<feature type="compositionally biased region" description="Basic and acidic residues" evidence="2">
    <location>
        <begin position="201"/>
        <end position="222"/>
    </location>
</feature>
<dbReference type="Pfam" id="PF22437">
    <property type="entry name" value="DBF4_BRCT"/>
    <property type="match status" value="1"/>
</dbReference>
<feature type="compositionally biased region" description="Polar residues" evidence="2">
    <location>
        <begin position="58"/>
        <end position="79"/>
    </location>
</feature>
<feature type="compositionally biased region" description="Polar residues" evidence="2">
    <location>
        <begin position="546"/>
        <end position="556"/>
    </location>
</feature>
<evidence type="ECO:0000256" key="1">
    <source>
        <dbReference type="PROSITE-ProRule" id="PRU00600"/>
    </source>
</evidence>
<dbReference type="OMA" id="ARFPKMV"/>
<dbReference type="InterPro" id="IPR051590">
    <property type="entry name" value="Replication_Regulatory_Kinase"/>
</dbReference>
<dbReference type="STRING" id="1287681.M7TI02"/>
<dbReference type="Pfam" id="PF08630">
    <property type="entry name" value="Dfp1_Him1_M"/>
    <property type="match status" value="1"/>
</dbReference>
<feature type="compositionally biased region" description="Basic and acidic residues" evidence="2">
    <location>
        <begin position="587"/>
        <end position="611"/>
    </location>
</feature>
<keyword evidence="1" id="KW-0863">Zinc-finger</keyword>
<accession>M7TI02</accession>
<feature type="compositionally biased region" description="Polar residues" evidence="2">
    <location>
        <begin position="26"/>
        <end position="40"/>
    </location>
</feature>
<feature type="compositionally biased region" description="Polar residues" evidence="2">
    <location>
        <begin position="88"/>
        <end position="99"/>
    </location>
</feature>
<sequence length="642" mass="73093">MSSTNRRVPLSSNQNVANSPLRPSAAANSNYVKQKRSMAQIQREEQYGQPPPAKKQMLDTNGSGTQRLLKSPSQQQPRVTKSHMVLQQKRNYNGSNYESKMTRERSGQQPQQQQQQHSQHHTESTATKITQKDVEGILNWQKHHRARFPKMVFFFDHVPEDVRRKLAKEITSLGAREEKFFSIEITHIVTTRSLPQADGNASHREEHDAHAEKNGDHGHETEQEQVQTINPSLLSRPSQPAVKRKLFDSELRNRKVPVQNQDETFKRPKRITDVLVRARDMGKKIWSLEKLQRMLVLLLETDPVVSAHIAYGARTTSAQVYESRQTEDRNLLRLLHNERVNGPSDRDPTVTARELHYFKGPYIYIYDMDEKQKPIMVREYEKVADKADGEWPQFRTAAMGRCPFVEECDPRESRPQPKPKPQVKKPSVELKPVLQPPEISRPKPVTGKRTLSEMQSLHSRNSSVASTELMNPPKTVDGKVDFSANAFTGRPASGRMFGGEPVASGVQPSNVTSAIRSQMISSTAATPGLITGLSKEVHGLQRQVLKRNTSVTSQDPSSRRTVENSFRDEAVPKRSLTLARTSSRKLEMFDENSTSKDDVENKPVSHTEKRIEKKAKKKDLKPGYCENCQEKYNDFDEVRAKF</sequence>
<dbReference type="Gene3D" id="3.40.50.10190">
    <property type="entry name" value="BRCT domain"/>
    <property type="match status" value="2"/>
</dbReference>
<evidence type="ECO:0000256" key="2">
    <source>
        <dbReference type="SAM" id="MobiDB-lite"/>
    </source>
</evidence>
<dbReference type="KEGG" id="ela:UCREL1_6642"/>
<dbReference type="Proteomes" id="UP000012174">
    <property type="component" value="Unassembled WGS sequence"/>
</dbReference>